<reference evidence="1 2" key="1">
    <citation type="submission" date="2006-10" db="EMBL/GenBank/DDBJ databases">
        <title>Complete sequence of chromosome of Pelobacter propionicus DSM 2379.</title>
        <authorList>
            <consortium name="US DOE Joint Genome Institute"/>
            <person name="Copeland A."/>
            <person name="Lucas S."/>
            <person name="Lapidus A."/>
            <person name="Barry K."/>
            <person name="Detter J.C."/>
            <person name="Glavina del Rio T."/>
            <person name="Hammon N."/>
            <person name="Israni S."/>
            <person name="Dalin E."/>
            <person name="Tice H."/>
            <person name="Pitluck S."/>
            <person name="Saunders E."/>
            <person name="Brettin T."/>
            <person name="Bruce D."/>
            <person name="Han C."/>
            <person name="Tapia R."/>
            <person name="Schmutz J."/>
            <person name="Larimer F."/>
            <person name="Land M."/>
            <person name="Hauser L."/>
            <person name="Kyrpides N."/>
            <person name="Kim E."/>
            <person name="Lovley D."/>
            <person name="Richardson P."/>
        </authorList>
    </citation>
    <scope>NUCLEOTIDE SEQUENCE [LARGE SCALE GENOMIC DNA]</scope>
    <source>
        <strain evidence="2">DSM 2379 / NBRC 103807 / OttBd1</strain>
    </source>
</reference>
<evidence type="ECO:0000313" key="2">
    <source>
        <dbReference type="Proteomes" id="UP000006732"/>
    </source>
</evidence>
<name>A1AKQ2_PELPD</name>
<dbReference type="STRING" id="338966.Ppro_0288"/>
<dbReference type="HOGENOM" id="CLU_065155_2_1_7"/>
<dbReference type="AlphaFoldDB" id="A1AKQ2"/>
<dbReference type="EMBL" id="CP000482">
    <property type="protein sequence ID" value="ABK97922.1"/>
    <property type="molecule type" value="Genomic_DNA"/>
</dbReference>
<dbReference type="Pfam" id="PF13189">
    <property type="entry name" value="Cytidylate_kin2"/>
    <property type="match status" value="1"/>
</dbReference>
<dbReference type="Proteomes" id="UP000006732">
    <property type="component" value="Chromosome"/>
</dbReference>
<dbReference type="KEGG" id="ppd:Ppro_0288"/>
<evidence type="ECO:0008006" key="3">
    <source>
        <dbReference type="Google" id="ProtNLM"/>
    </source>
</evidence>
<proteinExistence type="predicted"/>
<dbReference type="InterPro" id="IPR027417">
    <property type="entry name" value="P-loop_NTPase"/>
</dbReference>
<sequence>MGGIVGAITGTKHSWRHTMLEKTLIPSVEKRIGSLLEYNRRMDQQATSRSKARKPRPTITISREFGCEAYPVVECLQEMLEKKTGENWLVMDKELLQEVGRNHNLSEDILGRLGEKPIFLDEMFATFSPHWKSDKECFQLLCEHIIALAGEGNVILMGRGGAYVTQPLKNCRHFRLFASQEFKVRSVCRRLDLPPEEAEKMIVQHQRQRDRFIRGFLDRDARDPSVYHMLINNDLISTEKLARTIMEFVLEA</sequence>
<evidence type="ECO:0000313" key="1">
    <source>
        <dbReference type="EMBL" id="ABK97922.1"/>
    </source>
</evidence>
<organism evidence="1 2">
    <name type="scientific">Pelobacter propionicus (strain DSM 2379 / NBRC 103807 / OttBd1)</name>
    <dbReference type="NCBI Taxonomy" id="338966"/>
    <lineage>
        <taxon>Bacteria</taxon>
        <taxon>Pseudomonadati</taxon>
        <taxon>Thermodesulfobacteriota</taxon>
        <taxon>Desulfuromonadia</taxon>
        <taxon>Desulfuromonadales</taxon>
        <taxon>Desulfuromonadaceae</taxon>
        <taxon>Pelobacter</taxon>
    </lineage>
</organism>
<dbReference type="Gene3D" id="3.40.50.300">
    <property type="entry name" value="P-loop containing nucleotide triphosphate hydrolases"/>
    <property type="match status" value="1"/>
</dbReference>
<dbReference type="eggNOG" id="COG1102">
    <property type="taxonomic scope" value="Bacteria"/>
</dbReference>
<accession>A1AKQ2</accession>
<gene>
    <name evidence="1" type="ordered locus">Ppro_0288</name>
</gene>
<keyword evidence="2" id="KW-1185">Reference proteome</keyword>
<protein>
    <recommendedName>
        <fullName evidence="3">Cytidylate kinase</fullName>
    </recommendedName>
</protein>